<proteinExistence type="predicted"/>
<comment type="caution">
    <text evidence="1">The sequence shown here is derived from an EMBL/GenBank/DDBJ whole genome shotgun (WGS) entry which is preliminary data.</text>
</comment>
<dbReference type="EMBL" id="SRLO01000345">
    <property type="protein sequence ID" value="TNN59912.1"/>
    <property type="molecule type" value="Genomic_DNA"/>
</dbReference>
<keyword evidence="2" id="KW-1185">Reference proteome</keyword>
<sequence length="144" mass="15787">MSGKKGPHIGNQDDVIRWPLQCHDYDLLPDRFAAMPESMRPPDGRKKTHAPLVGSCCCDTATRLGLYGGRDESCVVHISSGRMSQQQKTLPSPPVPSQNRTQVDILPAVVSSSVSVNYFSWTSSISGPFMGLRVSSITSYRLHL</sequence>
<organism evidence="1 2">
    <name type="scientific">Liparis tanakae</name>
    <name type="common">Tanaka's snailfish</name>
    <dbReference type="NCBI Taxonomy" id="230148"/>
    <lineage>
        <taxon>Eukaryota</taxon>
        <taxon>Metazoa</taxon>
        <taxon>Chordata</taxon>
        <taxon>Craniata</taxon>
        <taxon>Vertebrata</taxon>
        <taxon>Euteleostomi</taxon>
        <taxon>Actinopterygii</taxon>
        <taxon>Neopterygii</taxon>
        <taxon>Teleostei</taxon>
        <taxon>Neoteleostei</taxon>
        <taxon>Acanthomorphata</taxon>
        <taxon>Eupercaria</taxon>
        <taxon>Perciformes</taxon>
        <taxon>Cottioidei</taxon>
        <taxon>Cottales</taxon>
        <taxon>Liparidae</taxon>
        <taxon>Liparis</taxon>
    </lineage>
</organism>
<reference evidence="1 2" key="1">
    <citation type="submission" date="2019-03" db="EMBL/GenBank/DDBJ databases">
        <title>First draft genome of Liparis tanakae, snailfish: a comprehensive survey of snailfish specific genes.</title>
        <authorList>
            <person name="Kim W."/>
            <person name="Song I."/>
            <person name="Jeong J.-H."/>
            <person name="Kim D."/>
            <person name="Kim S."/>
            <person name="Ryu S."/>
            <person name="Song J.Y."/>
            <person name="Lee S.K."/>
        </authorList>
    </citation>
    <scope>NUCLEOTIDE SEQUENCE [LARGE SCALE GENOMIC DNA]</scope>
    <source>
        <tissue evidence="1">Muscle</tissue>
    </source>
</reference>
<dbReference type="AlphaFoldDB" id="A0A4Z2H4S4"/>
<dbReference type="Proteomes" id="UP000314294">
    <property type="component" value="Unassembled WGS sequence"/>
</dbReference>
<accession>A0A4Z2H4S4</accession>
<name>A0A4Z2H4S4_9TELE</name>
<evidence type="ECO:0000313" key="2">
    <source>
        <dbReference type="Proteomes" id="UP000314294"/>
    </source>
</evidence>
<protein>
    <submittedName>
        <fullName evidence="1">Uncharacterized protein</fullName>
    </submittedName>
</protein>
<evidence type="ECO:0000313" key="1">
    <source>
        <dbReference type="EMBL" id="TNN59912.1"/>
    </source>
</evidence>
<gene>
    <name evidence="1" type="ORF">EYF80_029878</name>
</gene>